<dbReference type="EMBL" id="RJKN01000010">
    <property type="protein sequence ID" value="ROP26788.1"/>
    <property type="molecule type" value="Genomic_DNA"/>
</dbReference>
<gene>
    <name evidence="1" type="ORF">EDC03_3258</name>
</gene>
<evidence type="ECO:0008006" key="3">
    <source>
        <dbReference type="Google" id="ProtNLM"/>
    </source>
</evidence>
<dbReference type="InParanoid" id="A0A3N1G9D9"/>
<proteinExistence type="predicted"/>
<evidence type="ECO:0000313" key="1">
    <source>
        <dbReference type="EMBL" id="ROP26788.1"/>
    </source>
</evidence>
<dbReference type="RefSeq" id="WP_241967231.1">
    <property type="nucleotide sequence ID" value="NZ_RJKN01000010.1"/>
</dbReference>
<comment type="caution">
    <text evidence="1">The sequence shown here is derived from an EMBL/GenBank/DDBJ whole genome shotgun (WGS) entry which is preliminary data.</text>
</comment>
<evidence type="ECO:0000313" key="2">
    <source>
        <dbReference type="Proteomes" id="UP000276232"/>
    </source>
</evidence>
<accession>A0A3N1G9D9</accession>
<dbReference type="Proteomes" id="UP000276232">
    <property type="component" value="Unassembled WGS sequence"/>
</dbReference>
<dbReference type="AlphaFoldDB" id="A0A3N1G9D9"/>
<keyword evidence="2" id="KW-1185">Reference proteome</keyword>
<sequence>MVEVLVLGVLLLVPLVYLVVVVGRVQAAAFAAEGGAREAARVLAQPVDGDAAGAARDARAVVALAAEDQGFAAGDAHLEVACEASPCATPDALVRTTVRLDVVLPGVPRVLAGAVPTSVEVEARGSAVADRFAAAVGP</sequence>
<reference evidence="1 2" key="1">
    <citation type="journal article" date="2015" name="Stand. Genomic Sci.">
        <title>Genomic Encyclopedia of Bacterial and Archaeal Type Strains, Phase III: the genomes of soil and plant-associated and newly described type strains.</title>
        <authorList>
            <person name="Whitman W.B."/>
            <person name="Woyke T."/>
            <person name="Klenk H.P."/>
            <person name="Zhou Y."/>
            <person name="Lilburn T.G."/>
            <person name="Beck B.J."/>
            <person name="De Vos P."/>
            <person name="Vandamme P."/>
            <person name="Eisen J.A."/>
            <person name="Garrity G."/>
            <person name="Hugenholtz P."/>
            <person name="Kyrpides N.C."/>
        </authorList>
    </citation>
    <scope>NUCLEOTIDE SEQUENCE [LARGE SCALE GENOMIC DNA]</scope>
    <source>
        <strain evidence="1 2">CECT 7306</strain>
    </source>
</reference>
<organism evidence="1 2">
    <name type="scientific">Pseudokineococcus lusitanus</name>
    <dbReference type="NCBI Taxonomy" id="763993"/>
    <lineage>
        <taxon>Bacteria</taxon>
        <taxon>Bacillati</taxon>
        <taxon>Actinomycetota</taxon>
        <taxon>Actinomycetes</taxon>
        <taxon>Kineosporiales</taxon>
        <taxon>Kineosporiaceae</taxon>
        <taxon>Pseudokineococcus</taxon>
    </lineage>
</organism>
<name>A0A3N1G9D9_9ACTN</name>
<protein>
    <recommendedName>
        <fullName evidence="3">TadE-like protein</fullName>
    </recommendedName>
</protein>